<dbReference type="GO" id="GO:0055085">
    <property type="term" value="P:transmembrane transport"/>
    <property type="evidence" value="ECO:0007669"/>
    <property type="project" value="InterPro"/>
</dbReference>
<dbReference type="InterPro" id="IPR043429">
    <property type="entry name" value="ArtM/GltK/GlnP/TcyL/YhdX-like"/>
</dbReference>
<feature type="transmembrane region" description="Helical" evidence="7">
    <location>
        <begin position="82"/>
        <end position="102"/>
    </location>
</feature>
<dbReference type="AlphaFoldDB" id="A0A090FJV1"/>
<evidence type="ECO:0000256" key="5">
    <source>
        <dbReference type="ARBA" id="ARBA00022989"/>
    </source>
</evidence>
<keyword evidence="10" id="KW-1185">Reference proteome</keyword>
<evidence type="ECO:0000256" key="2">
    <source>
        <dbReference type="ARBA" id="ARBA00010072"/>
    </source>
</evidence>
<keyword evidence="5 7" id="KW-1133">Transmembrane helix</keyword>
<dbReference type="Gene3D" id="1.10.3720.10">
    <property type="entry name" value="MetI-like"/>
    <property type="match status" value="1"/>
</dbReference>
<dbReference type="InterPro" id="IPR035906">
    <property type="entry name" value="MetI-like_sf"/>
</dbReference>
<keyword evidence="3 7" id="KW-0812">Transmembrane</keyword>
<dbReference type="PANTHER" id="PTHR30614:SF37">
    <property type="entry name" value="AMINO-ACID ABC TRANSPORTER PERMEASE PROTEIN YHDX-RELATED"/>
    <property type="match status" value="1"/>
</dbReference>
<evidence type="ECO:0000259" key="8">
    <source>
        <dbReference type="PROSITE" id="PS50928"/>
    </source>
</evidence>
<keyword evidence="7" id="KW-0813">Transport</keyword>
<feature type="domain" description="ABC transmembrane type-1" evidence="8">
    <location>
        <begin position="35"/>
        <end position="230"/>
    </location>
</feature>
<evidence type="ECO:0000313" key="9">
    <source>
        <dbReference type="EMBL" id="CDX19236.1"/>
    </source>
</evidence>
<name>A0A090FJV1_MESPL</name>
<dbReference type="EMBL" id="CCMZ01000023">
    <property type="protein sequence ID" value="CDX19236.1"/>
    <property type="molecule type" value="Genomic_DNA"/>
</dbReference>
<organism evidence="9 10">
    <name type="scientific">Mesorhizobium plurifarium</name>
    <dbReference type="NCBI Taxonomy" id="69974"/>
    <lineage>
        <taxon>Bacteria</taxon>
        <taxon>Pseudomonadati</taxon>
        <taxon>Pseudomonadota</taxon>
        <taxon>Alphaproteobacteria</taxon>
        <taxon>Hyphomicrobiales</taxon>
        <taxon>Phyllobacteriaceae</taxon>
        <taxon>Mesorhizobium</taxon>
    </lineage>
</organism>
<protein>
    <submittedName>
        <fullName evidence="9">Polar amino acid ABC transporter inner membrane subunit</fullName>
    </submittedName>
</protein>
<evidence type="ECO:0000256" key="3">
    <source>
        <dbReference type="ARBA" id="ARBA00022692"/>
    </source>
</evidence>
<dbReference type="PANTHER" id="PTHR30614">
    <property type="entry name" value="MEMBRANE COMPONENT OF AMINO ACID ABC TRANSPORTER"/>
    <property type="match status" value="1"/>
</dbReference>
<dbReference type="GO" id="GO:0006865">
    <property type="term" value="P:amino acid transport"/>
    <property type="evidence" value="ECO:0007669"/>
    <property type="project" value="UniProtKB-KW"/>
</dbReference>
<accession>A0A090FJV1</accession>
<dbReference type="InterPro" id="IPR000515">
    <property type="entry name" value="MetI-like"/>
</dbReference>
<dbReference type="PROSITE" id="PS50928">
    <property type="entry name" value="ABC_TM1"/>
    <property type="match status" value="1"/>
</dbReference>
<comment type="subcellular location">
    <subcellularLocation>
        <location evidence="1 7">Cell membrane</location>
        <topology evidence="1 7">Multi-pass membrane protein</topology>
    </subcellularLocation>
</comment>
<feature type="transmembrane region" description="Helical" evidence="7">
    <location>
        <begin position="39"/>
        <end position="61"/>
    </location>
</feature>
<keyword evidence="4" id="KW-0029">Amino-acid transport</keyword>
<evidence type="ECO:0000313" key="10">
    <source>
        <dbReference type="Proteomes" id="UP000045285"/>
    </source>
</evidence>
<dbReference type="Pfam" id="PF00528">
    <property type="entry name" value="BPD_transp_1"/>
    <property type="match status" value="1"/>
</dbReference>
<dbReference type="GO" id="GO:0005886">
    <property type="term" value="C:plasma membrane"/>
    <property type="evidence" value="ECO:0007669"/>
    <property type="project" value="UniProtKB-SubCell"/>
</dbReference>
<gene>
    <name evidence="9" type="ORF">MPL3356_30077</name>
</gene>
<reference evidence="10" key="1">
    <citation type="submission" date="2014-08" db="EMBL/GenBank/DDBJ databases">
        <authorList>
            <person name="Moulin L."/>
        </authorList>
    </citation>
    <scope>NUCLEOTIDE SEQUENCE [LARGE SCALE GENOMIC DNA]</scope>
</reference>
<keyword evidence="6 7" id="KW-0472">Membrane</keyword>
<dbReference type="CDD" id="cd06261">
    <property type="entry name" value="TM_PBP2"/>
    <property type="match status" value="1"/>
</dbReference>
<evidence type="ECO:0000256" key="6">
    <source>
        <dbReference type="ARBA" id="ARBA00023136"/>
    </source>
</evidence>
<evidence type="ECO:0000256" key="7">
    <source>
        <dbReference type="RuleBase" id="RU363032"/>
    </source>
</evidence>
<evidence type="ECO:0000256" key="1">
    <source>
        <dbReference type="ARBA" id="ARBA00004651"/>
    </source>
</evidence>
<dbReference type="Proteomes" id="UP000045285">
    <property type="component" value="Unassembled WGS sequence"/>
</dbReference>
<feature type="transmembrane region" description="Helical" evidence="7">
    <location>
        <begin position="148"/>
        <end position="168"/>
    </location>
</feature>
<dbReference type="SUPFAM" id="SSF161098">
    <property type="entry name" value="MetI-like"/>
    <property type="match status" value="1"/>
</dbReference>
<evidence type="ECO:0000256" key="4">
    <source>
        <dbReference type="ARBA" id="ARBA00022970"/>
    </source>
</evidence>
<feature type="transmembrane region" description="Helical" evidence="7">
    <location>
        <begin position="108"/>
        <end position="127"/>
    </location>
</feature>
<sequence>MDEVARFSQWLVDNGQLNFTFLYDSFDRQRLLAGIGNTLLLSLYCIVLSVVIGIAGAYAVTTRMPYVGRATEMLVRFCRNSPPLLILYLLFFGLAGFAMHATDGRMNWLLGSGFLWTTIAVPIYIGAFNIESLRAGIETVPMSLSEAALALGLTRLKTFALVVLPLGFRVALPSLTNNLVELVKTTSYGYAIGVAEVVYASSQIWADSLNVMEMMITLFVVFMVLIGLVVAGMSMLKRRLRLVTR</sequence>
<comment type="similarity">
    <text evidence="2">Belongs to the binding-protein-dependent transport system permease family. HisMQ subfamily.</text>
</comment>
<feature type="transmembrane region" description="Helical" evidence="7">
    <location>
        <begin position="215"/>
        <end position="236"/>
    </location>
</feature>
<proteinExistence type="inferred from homology"/>